<keyword evidence="3" id="KW-1185">Reference proteome</keyword>
<feature type="transmembrane region" description="Helical" evidence="1">
    <location>
        <begin position="69"/>
        <end position="88"/>
    </location>
</feature>
<evidence type="ECO:0000256" key="1">
    <source>
        <dbReference type="SAM" id="Phobius"/>
    </source>
</evidence>
<dbReference type="AlphaFoldDB" id="A0A2S0VQS3"/>
<evidence type="ECO:0000313" key="3">
    <source>
        <dbReference type="Proteomes" id="UP000244441"/>
    </source>
</evidence>
<proteinExistence type="predicted"/>
<dbReference type="RefSeq" id="WP_108602628.1">
    <property type="nucleotide sequence ID" value="NZ_CP026604.1"/>
</dbReference>
<evidence type="ECO:0000313" key="2">
    <source>
        <dbReference type="EMBL" id="AWB66565.1"/>
    </source>
</evidence>
<sequence length="97" mass="10515">MSLFLLTATNILCLISVICFAIASKELPLSPRVALASIPSRLYQLTGFVLLVLAASCAIRFLGWFAGSLLTLSCFCAVGYLVTLPSRMNEKANSQWL</sequence>
<dbReference type="OrthoDB" id="9921740at2"/>
<name>A0A2S0VQS3_9ALTE</name>
<organism evidence="2 3">
    <name type="scientific">Saccharobesus litoralis</name>
    <dbReference type="NCBI Taxonomy" id="2172099"/>
    <lineage>
        <taxon>Bacteria</taxon>
        <taxon>Pseudomonadati</taxon>
        <taxon>Pseudomonadota</taxon>
        <taxon>Gammaproteobacteria</taxon>
        <taxon>Alteromonadales</taxon>
        <taxon>Alteromonadaceae</taxon>
        <taxon>Saccharobesus</taxon>
    </lineage>
</organism>
<gene>
    <name evidence="2" type="ORF">C2869_09035</name>
</gene>
<feature type="transmembrane region" description="Helical" evidence="1">
    <location>
        <begin position="45"/>
        <end position="62"/>
    </location>
</feature>
<dbReference type="Proteomes" id="UP000244441">
    <property type="component" value="Chromosome"/>
</dbReference>
<accession>A0A2S0VQS3</accession>
<keyword evidence="1" id="KW-1133">Transmembrane helix</keyword>
<dbReference type="KEGG" id="cate:C2869_09035"/>
<keyword evidence="1" id="KW-0472">Membrane</keyword>
<keyword evidence="1" id="KW-0812">Transmembrane</keyword>
<dbReference type="EMBL" id="CP026604">
    <property type="protein sequence ID" value="AWB66565.1"/>
    <property type="molecule type" value="Genomic_DNA"/>
</dbReference>
<protein>
    <submittedName>
        <fullName evidence="2">Uncharacterized protein</fullName>
    </submittedName>
</protein>
<reference evidence="2 3" key="1">
    <citation type="submission" date="2018-01" db="EMBL/GenBank/DDBJ databases">
        <title>Genome sequence of a Cantenovulum-like bacteria.</title>
        <authorList>
            <person name="Tan W.R."/>
            <person name="Lau N.-S."/>
            <person name="Go F."/>
            <person name="Amirul A.-A.A."/>
        </authorList>
    </citation>
    <scope>NUCLEOTIDE SEQUENCE [LARGE SCALE GENOMIC DNA]</scope>
    <source>
        <strain evidence="2 3">CCB-QB4</strain>
    </source>
</reference>